<evidence type="ECO:0000256" key="2">
    <source>
        <dbReference type="ARBA" id="ARBA00022670"/>
    </source>
</evidence>
<feature type="binding site" evidence="10">
    <location>
        <position position="303"/>
    </location>
    <ligand>
        <name>Zn(2+)</name>
        <dbReference type="ChEBI" id="CHEBI:29105"/>
        <note>catalytic</note>
    </ligand>
</feature>
<feature type="binding site" evidence="10">
    <location>
        <position position="309"/>
    </location>
    <ligand>
        <name>Zn(2+)</name>
        <dbReference type="ChEBI" id="CHEBI:29105"/>
        <note>catalytic</note>
    </ligand>
</feature>
<sequence>MAGMRLNYGFGLVSETCPAQTVGCRIRIQRNAITFYEYLDRNQFVCVLKGEFGEQFGSGCIRKRSGSIRCWCFGRSNCNSPEHSKLLYEAFVSGNEQKLTKTTSASTTKMSFTHTSSTFLPPIPGKSPEQVKQEVRVRMTKTQQLKKALLLNAGLEGQVEPADNGVFGHDQLLTEGQANELINELARQRSNRGKRAGNAMFLEPTSTKRWDPNKAIPYMFDQSLAEADKKAVREAVTEIQSKTCLNFTEVHAKPTGSHLYYTKIANPTFCGLSYVGRVEPANPIYLSFMCGHPAGVAIHETMHALGFQHEQLRYDRDQFITIQWENVNPQQLDFFTVSDVTKFSSYGIKYDYGSIMQYSSTIASSSPGKKTMVAKLKPAENDVLLGQRVGMAQSDVEAVKKLYCQSGCDDKIVFCGIWATMNLCDARMWRRAVVHAWIMSNCQKSCNKCGEKLETVDGRPF</sequence>
<evidence type="ECO:0000259" key="13">
    <source>
        <dbReference type="PROSITE" id="PS51864"/>
    </source>
</evidence>
<dbReference type="PROSITE" id="PS51864">
    <property type="entry name" value="ASTACIN"/>
    <property type="match status" value="1"/>
</dbReference>
<keyword evidence="3 10" id="KW-0479">Metal-binding</keyword>
<keyword evidence="5 10" id="KW-0862">Zinc</keyword>
<evidence type="ECO:0000256" key="9">
    <source>
        <dbReference type="PROSITE-ProRule" id="PRU01005"/>
    </source>
</evidence>
<dbReference type="GO" id="GO:0004222">
    <property type="term" value="F:metalloendopeptidase activity"/>
    <property type="evidence" value="ECO:0007669"/>
    <property type="project" value="UniProtKB-UniRule"/>
</dbReference>
<dbReference type="SUPFAM" id="SSF55486">
    <property type="entry name" value="Metalloproteases ('zincins'), catalytic domain"/>
    <property type="match status" value="1"/>
</dbReference>
<evidence type="ECO:0000313" key="14">
    <source>
        <dbReference type="Proteomes" id="UP000050741"/>
    </source>
</evidence>
<comment type="cofactor">
    <cofactor evidence="10 11">
        <name>Zn(2+)</name>
        <dbReference type="ChEBI" id="CHEBI:29105"/>
    </cofactor>
    <text evidence="10 11">Binds 1 zinc ion per subunit.</text>
</comment>
<evidence type="ECO:0000256" key="11">
    <source>
        <dbReference type="RuleBase" id="RU361183"/>
    </source>
</evidence>
<comment type="caution">
    <text evidence="9">Lacks conserved residue(s) required for the propagation of feature annotation.</text>
</comment>
<dbReference type="PRINTS" id="PR00480">
    <property type="entry name" value="ASTACIN"/>
</dbReference>
<keyword evidence="14" id="KW-1185">Reference proteome</keyword>
<dbReference type="InterPro" id="IPR003582">
    <property type="entry name" value="ShKT_dom"/>
</dbReference>
<comment type="function">
    <text evidence="1">Metalloprotease.</text>
</comment>
<feature type="domain" description="Peptidase M12A" evidence="13">
    <location>
        <begin position="198"/>
        <end position="405"/>
    </location>
</feature>
<keyword evidence="2 10" id="KW-0645">Protease</keyword>
<keyword evidence="7" id="KW-0865">Zymogen</keyword>
<name>A0A183CKW5_GLOPA</name>
<dbReference type="Pfam" id="PF01400">
    <property type="entry name" value="Astacin"/>
    <property type="match status" value="1"/>
</dbReference>
<evidence type="ECO:0000313" key="15">
    <source>
        <dbReference type="WBParaSite" id="GPLIN_001352100"/>
    </source>
</evidence>
<dbReference type="EC" id="3.4.24.-" evidence="11"/>
<evidence type="ECO:0000256" key="1">
    <source>
        <dbReference type="ARBA" id="ARBA00002657"/>
    </source>
</evidence>
<feature type="active site" evidence="10">
    <location>
        <position position="300"/>
    </location>
</feature>
<dbReference type="GO" id="GO:0008270">
    <property type="term" value="F:zinc ion binding"/>
    <property type="evidence" value="ECO:0007669"/>
    <property type="project" value="UniProtKB-UniRule"/>
</dbReference>
<dbReference type="WBParaSite" id="GPLIN_001352100">
    <property type="protein sequence ID" value="GPLIN_001352100"/>
    <property type="gene ID" value="GPLIN_001352100"/>
</dbReference>
<dbReference type="InterPro" id="IPR001506">
    <property type="entry name" value="Peptidase_M12A"/>
</dbReference>
<evidence type="ECO:0000259" key="12">
    <source>
        <dbReference type="PROSITE" id="PS51670"/>
    </source>
</evidence>
<dbReference type="Proteomes" id="UP000050741">
    <property type="component" value="Unassembled WGS sequence"/>
</dbReference>
<dbReference type="PANTHER" id="PTHR10127:SF802">
    <property type="entry name" value="ZINC METALLOPROTEINASE NAS-10"/>
    <property type="match status" value="1"/>
</dbReference>
<dbReference type="InterPro" id="IPR034035">
    <property type="entry name" value="Astacin-like_dom"/>
</dbReference>
<dbReference type="SMART" id="SM00254">
    <property type="entry name" value="ShKT"/>
    <property type="match status" value="1"/>
</dbReference>
<keyword evidence="4 10" id="KW-0378">Hydrolase</keyword>
<proteinExistence type="predicted"/>
<dbReference type="SMART" id="SM00235">
    <property type="entry name" value="ZnMc"/>
    <property type="match status" value="1"/>
</dbReference>
<keyword evidence="8" id="KW-1015">Disulfide bond</keyword>
<dbReference type="Gene3D" id="3.40.390.10">
    <property type="entry name" value="Collagenase (Catalytic Domain)"/>
    <property type="match status" value="1"/>
</dbReference>
<dbReference type="InterPro" id="IPR024079">
    <property type="entry name" value="MetalloPept_cat_dom_sf"/>
</dbReference>
<dbReference type="InterPro" id="IPR006026">
    <property type="entry name" value="Peptidase_Metallo"/>
</dbReference>
<reference evidence="15" key="2">
    <citation type="submission" date="2016-06" db="UniProtKB">
        <authorList>
            <consortium name="WormBaseParasite"/>
        </authorList>
    </citation>
    <scope>IDENTIFICATION</scope>
</reference>
<feature type="domain" description="ShKT" evidence="12">
    <location>
        <begin position="408"/>
        <end position="449"/>
    </location>
</feature>
<protein>
    <recommendedName>
        <fullName evidence="11">Metalloendopeptidase</fullName>
        <ecNumber evidence="11">3.4.24.-</ecNumber>
    </recommendedName>
</protein>
<reference evidence="14" key="1">
    <citation type="submission" date="2014-05" db="EMBL/GenBank/DDBJ databases">
        <title>The genome and life-stage specific transcriptomes of Globodera pallida elucidate key aspects of plant parasitism by a cyst nematode.</title>
        <authorList>
            <person name="Cotton J.A."/>
            <person name="Lilley C.J."/>
            <person name="Jones L.M."/>
            <person name="Kikuchi T."/>
            <person name="Reid A.J."/>
            <person name="Thorpe P."/>
            <person name="Tsai I.J."/>
            <person name="Beasley H."/>
            <person name="Blok V."/>
            <person name="Cock P.J.A."/>
            <person name="Van den Akker S.E."/>
            <person name="Holroyd N."/>
            <person name="Hunt M."/>
            <person name="Mantelin S."/>
            <person name="Naghra H."/>
            <person name="Pain A."/>
            <person name="Palomares-Rius J.E."/>
            <person name="Zarowiecki M."/>
            <person name="Berriman M."/>
            <person name="Jones J.T."/>
            <person name="Urwin P.E."/>
        </authorList>
    </citation>
    <scope>NUCLEOTIDE SEQUENCE [LARGE SCALE GENOMIC DNA]</scope>
    <source>
        <strain evidence="14">Lindley</strain>
    </source>
</reference>
<evidence type="ECO:0000256" key="3">
    <source>
        <dbReference type="ARBA" id="ARBA00022723"/>
    </source>
</evidence>
<dbReference type="AlphaFoldDB" id="A0A183CKW5"/>
<evidence type="ECO:0000256" key="8">
    <source>
        <dbReference type="ARBA" id="ARBA00023157"/>
    </source>
</evidence>
<dbReference type="PROSITE" id="PS51670">
    <property type="entry name" value="SHKT"/>
    <property type="match status" value="1"/>
</dbReference>
<evidence type="ECO:0000256" key="7">
    <source>
        <dbReference type="ARBA" id="ARBA00023145"/>
    </source>
</evidence>
<organism evidence="14 15">
    <name type="scientific">Globodera pallida</name>
    <name type="common">Potato cyst nematode worm</name>
    <name type="synonym">Heterodera pallida</name>
    <dbReference type="NCBI Taxonomy" id="36090"/>
    <lineage>
        <taxon>Eukaryota</taxon>
        <taxon>Metazoa</taxon>
        <taxon>Ecdysozoa</taxon>
        <taxon>Nematoda</taxon>
        <taxon>Chromadorea</taxon>
        <taxon>Rhabditida</taxon>
        <taxon>Tylenchina</taxon>
        <taxon>Tylenchomorpha</taxon>
        <taxon>Tylenchoidea</taxon>
        <taxon>Heteroderidae</taxon>
        <taxon>Heteroderinae</taxon>
        <taxon>Globodera</taxon>
    </lineage>
</organism>
<evidence type="ECO:0000256" key="6">
    <source>
        <dbReference type="ARBA" id="ARBA00023049"/>
    </source>
</evidence>
<evidence type="ECO:0000256" key="5">
    <source>
        <dbReference type="ARBA" id="ARBA00022833"/>
    </source>
</evidence>
<accession>A0A183CKW5</accession>
<evidence type="ECO:0000256" key="10">
    <source>
        <dbReference type="PROSITE-ProRule" id="PRU01211"/>
    </source>
</evidence>
<dbReference type="PANTHER" id="PTHR10127">
    <property type="entry name" value="DISCOIDIN, CUB, EGF, LAMININ , AND ZINC METALLOPROTEASE DOMAIN CONTAINING"/>
    <property type="match status" value="1"/>
</dbReference>
<dbReference type="GO" id="GO:0006508">
    <property type="term" value="P:proteolysis"/>
    <property type="evidence" value="ECO:0007669"/>
    <property type="project" value="UniProtKB-KW"/>
</dbReference>
<feature type="binding site" evidence="10">
    <location>
        <position position="299"/>
    </location>
    <ligand>
        <name>Zn(2+)</name>
        <dbReference type="ChEBI" id="CHEBI:29105"/>
        <note>catalytic</note>
    </ligand>
</feature>
<keyword evidence="6 10" id="KW-0482">Metalloprotease</keyword>
<dbReference type="CDD" id="cd04280">
    <property type="entry name" value="ZnMc_astacin_like"/>
    <property type="match status" value="1"/>
</dbReference>
<evidence type="ECO:0000256" key="4">
    <source>
        <dbReference type="ARBA" id="ARBA00022801"/>
    </source>
</evidence>